<feature type="transmembrane region" description="Helical" evidence="6">
    <location>
        <begin position="35"/>
        <end position="60"/>
    </location>
</feature>
<comment type="similarity">
    <text evidence="2">Belongs to the TMEM86 family.</text>
</comment>
<proteinExistence type="inferred from homology"/>
<keyword evidence="5 6" id="KW-0472">Membrane</keyword>
<dbReference type="EMBL" id="JASMWN010000010">
    <property type="protein sequence ID" value="MDU9004861.1"/>
    <property type="molecule type" value="Genomic_DNA"/>
</dbReference>
<name>A0ABU3VFA0_9RHOB</name>
<accession>A0ABU3VFA0</accession>
<protein>
    <submittedName>
        <fullName evidence="7">Lysoplasmalogenase family protein</fullName>
    </submittedName>
</protein>
<feature type="transmembrane region" description="Helical" evidence="6">
    <location>
        <begin position="194"/>
        <end position="211"/>
    </location>
</feature>
<dbReference type="PANTHER" id="PTHR31885">
    <property type="entry name" value="GH04784P"/>
    <property type="match status" value="1"/>
</dbReference>
<feature type="transmembrane region" description="Helical" evidence="6">
    <location>
        <begin position="133"/>
        <end position="152"/>
    </location>
</feature>
<keyword evidence="3 6" id="KW-0812">Transmembrane</keyword>
<comment type="subcellular location">
    <subcellularLocation>
        <location evidence="1">Membrane</location>
        <topology evidence="1">Multi-pass membrane protein</topology>
    </subcellularLocation>
</comment>
<evidence type="ECO:0000256" key="1">
    <source>
        <dbReference type="ARBA" id="ARBA00004141"/>
    </source>
</evidence>
<evidence type="ECO:0000256" key="6">
    <source>
        <dbReference type="SAM" id="Phobius"/>
    </source>
</evidence>
<dbReference type="InterPro" id="IPR012506">
    <property type="entry name" value="TMEM86B-like"/>
</dbReference>
<dbReference type="Proteomes" id="UP001255416">
    <property type="component" value="Unassembled WGS sequence"/>
</dbReference>
<evidence type="ECO:0000256" key="2">
    <source>
        <dbReference type="ARBA" id="ARBA00007375"/>
    </source>
</evidence>
<dbReference type="PANTHER" id="PTHR31885:SF6">
    <property type="entry name" value="GH04784P"/>
    <property type="match status" value="1"/>
</dbReference>
<feature type="transmembrane region" description="Helical" evidence="6">
    <location>
        <begin position="72"/>
        <end position="93"/>
    </location>
</feature>
<feature type="transmembrane region" description="Helical" evidence="6">
    <location>
        <begin position="105"/>
        <end position="126"/>
    </location>
</feature>
<dbReference type="Pfam" id="PF07947">
    <property type="entry name" value="YhhN"/>
    <property type="match status" value="1"/>
</dbReference>
<evidence type="ECO:0000256" key="3">
    <source>
        <dbReference type="ARBA" id="ARBA00022692"/>
    </source>
</evidence>
<keyword evidence="8" id="KW-1185">Reference proteome</keyword>
<sequence length="216" mass="22333">MTPLFQFCVLCALTYLPLARRPAGLVRSLVKTASVAGLAVSASLAGEFGLATALGLCALGDLLLSRDGDGPFAAGVAAFAAGHVGYISLFLSLPESELSRLPNSPTLVAVLSLLGLGGLMAVLLAPRAGNLRLPVLLYIPIILGMGLAALTLPSSGPLAWVLVAALAFVLSDMTLATERFLLPAGHPALRVMPWVIWVLYWGAQAGFYLVLVQGNG</sequence>
<evidence type="ECO:0000313" key="8">
    <source>
        <dbReference type="Proteomes" id="UP001255416"/>
    </source>
</evidence>
<evidence type="ECO:0000313" key="7">
    <source>
        <dbReference type="EMBL" id="MDU9004861.1"/>
    </source>
</evidence>
<keyword evidence="4 6" id="KW-1133">Transmembrane helix</keyword>
<dbReference type="RefSeq" id="WP_316777171.1">
    <property type="nucleotide sequence ID" value="NZ_JASMWN010000010.1"/>
</dbReference>
<evidence type="ECO:0000256" key="5">
    <source>
        <dbReference type="ARBA" id="ARBA00023136"/>
    </source>
</evidence>
<reference evidence="8" key="1">
    <citation type="submission" date="2023-05" db="EMBL/GenBank/DDBJ databases">
        <title>Sedimentitalea sp. nov. JM2-8.</title>
        <authorList>
            <person name="Huang J."/>
        </authorList>
    </citation>
    <scope>NUCLEOTIDE SEQUENCE [LARGE SCALE GENOMIC DNA]</scope>
    <source>
        <strain evidence="8">KHS03</strain>
    </source>
</reference>
<gene>
    <name evidence="7" type="ORF">QO231_13480</name>
</gene>
<feature type="transmembrane region" description="Helical" evidence="6">
    <location>
        <begin position="158"/>
        <end position="182"/>
    </location>
</feature>
<evidence type="ECO:0000256" key="4">
    <source>
        <dbReference type="ARBA" id="ARBA00022989"/>
    </source>
</evidence>
<comment type="caution">
    <text evidence="7">The sequence shown here is derived from an EMBL/GenBank/DDBJ whole genome shotgun (WGS) entry which is preliminary data.</text>
</comment>
<organism evidence="7 8">
    <name type="scientific">Sedimentitalea todarodis</name>
    <dbReference type="NCBI Taxonomy" id="1631240"/>
    <lineage>
        <taxon>Bacteria</taxon>
        <taxon>Pseudomonadati</taxon>
        <taxon>Pseudomonadota</taxon>
        <taxon>Alphaproteobacteria</taxon>
        <taxon>Rhodobacterales</taxon>
        <taxon>Paracoccaceae</taxon>
        <taxon>Sedimentitalea</taxon>
    </lineage>
</organism>